<dbReference type="InterPro" id="IPR003661">
    <property type="entry name" value="HisK_dim/P_dom"/>
</dbReference>
<dbReference type="Proteomes" id="UP000195897">
    <property type="component" value="Unassembled WGS sequence"/>
</dbReference>
<evidence type="ECO:0000313" key="11">
    <source>
        <dbReference type="EMBL" id="OUP53164.1"/>
    </source>
</evidence>
<evidence type="ECO:0000256" key="5">
    <source>
        <dbReference type="ARBA" id="ARBA00022679"/>
    </source>
</evidence>
<evidence type="ECO:0000256" key="1">
    <source>
        <dbReference type="ARBA" id="ARBA00000085"/>
    </source>
</evidence>
<evidence type="ECO:0000259" key="10">
    <source>
        <dbReference type="PROSITE" id="PS50109"/>
    </source>
</evidence>
<evidence type="ECO:0000256" key="3">
    <source>
        <dbReference type="ARBA" id="ARBA00012438"/>
    </source>
</evidence>
<evidence type="ECO:0000256" key="8">
    <source>
        <dbReference type="SAM" id="MobiDB-lite"/>
    </source>
</evidence>
<feature type="transmembrane region" description="Helical" evidence="9">
    <location>
        <begin position="170"/>
        <end position="191"/>
    </location>
</feature>
<evidence type="ECO:0000256" key="9">
    <source>
        <dbReference type="SAM" id="Phobius"/>
    </source>
</evidence>
<feature type="region of interest" description="Disordered" evidence="8">
    <location>
        <begin position="57"/>
        <end position="86"/>
    </location>
</feature>
<dbReference type="EMBL" id="NFKK01000005">
    <property type="protein sequence ID" value="OUP53164.1"/>
    <property type="molecule type" value="Genomic_DNA"/>
</dbReference>
<keyword evidence="9" id="KW-0812">Transmembrane</keyword>
<dbReference type="GO" id="GO:0005886">
    <property type="term" value="C:plasma membrane"/>
    <property type="evidence" value="ECO:0007669"/>
    <property type="project" value="TreeGrafter"/>
</dbReference>
<dbReference type="PROSITE" id="PS50109">
    <property type="entry name" value="HIS_KIN"/>
    <property type="match status" value="1"/>
</dbReference>
<keyword evidence="6 11" id="KW-0418">Kinase</keyword>
<dbReference type="GO" id="GO:0000155">
    <property type="term" value="F:phosphorelay sensor kinase activity"/>
    <property type="evidence" value="ECO:0007669"/>
    <property type="project" value="InterPro"/>
</dbReference>
<dbReference type="AlphaFoldDB" id="A0A1Y4L8W4"/>
<protein>
    <recommendedName>
        <fullName evidence="3">histidine kinase</fullName>
        <ecNumber evidence="3">2.7.13.3</ecNumber>
    </recommendedName>
</protein>
<evidence type="ECO:0000256" key="4">
    <source>
        <dbReference type="ARBA" id="ARBA00022553"/>
    </source>
</evidence>
<accession>A0A1Y4L8W4</accession>
<dbReference type="GO" id="GO:0004721">
    <property type="term" value="F:phosphoprotein phosphatase activity"/>
    <property type="evidence" value="ECO:0007669"/>
    <property type="project" value="TreeGrafter"/>
</dbReference>
<dbReference type="GO" id="GO:0016036">
    <property type="term" value="P:cellular response to phosphate starvation"/>
    <property type="evidence" value="ECO:0007669"/>
    <property type="project" value="TreeGrafter"/>
</dbReference>
<feature type="domain" description="Histidine kinase" evidence="10">
    <location>
        <begin position="212"/>
        <end position="423"/>
    </location>
</feature>
<dbReference type="InterPro" id="IPR050351">
    <property type="entry name" value="BphY/WalK/GraS-like"/>
</dbReference>
<keyword evidence="9" id="KW-0472">Membrane</keyword>
<evidence type="ECO:0000256" key="7">
    <source>
        <dbReference type="ARBA" id="ARBA00023012"/>
    </source>
</evidence>
<comment type="caution">
    <text evidence="11">The sequence shown here is derived from an EMBL/GenBank/DDBJ whole genome shotgun (WGS) entry which is preliminary data.</text>
</comment>
<dbReference type="InterPro" id="IPR003594">
    <property type="entry name" value="HATPase_dom"/>
</dbReference>
<dbReference type="PANTHER" id="PTHR45453">
    <property type="entry name" value="PHOSPHATE REGULON SENSOR PROTEIN PHOR"/>
    <property type="match status" value="1"/>
</dbReference>
<dbReference type="InterPro" id="IPR005467">
    <property type="entry name" value="His_kinase_dom"/>
</dbReference>
<dbReference type="PRINTS" id="PR00344">
    <property type="entry name" value="BCTRLSENSOR"/>
</dbReference>
<proteinExistence type="predicted"/>
<comment type="catalytic activity">
    <reaction evidence="1">
        <text>ATP + protein L-histidine = ADP + protein N-phospho-L-histidine.</text>
        <dbReference type="EC" id="2.7.13.3"/>
    </reaction>
</comment>
<dbReference type="InterPro" id="IPR004358">
    <property type="entry name" value="Sig_transdc_His_kin-like_C"/>
</dbReference>
<dbReference type="SUPFAM" id="SSF55874">
    <property type="entry name" value="ATPase domain of HSP90 chaperone/DNA topoisomerase II/histidine kinase"/>
    <property type="match status" value="1"/>
</dbReference>
<evidence type="ECO:0000256" key="6">
    <source>
        <dbReference type="ARBA" id="ARBA00022777"/>
    </source>
</evidence>
<keyword evidence="7" id="KW-0902">Two-component regulatory system</keyword>
<evidence type="ECO:0000256" key="2">
    <source>
        <dbReference type="ARBA" id="ARBA00004370"/>
    </source>
</evidence>
<dbReference type="SUPFAM" id="SSF47384">
    <property type="entry name" value="Homodimeric domain of signal transducing histidine kinase"/>
    <property type="match status" value="1"/>
</dbReference>
<dbReference type="PANTHER" id="PTHR45453:SF1">
    <property type="entry name" value="PHOSPHATE REGULON SENSOR PROTEIN PHOR"/>
    <property type="match status" value="1"/>
</dbReference>
<sequence length="423" mass="46633">MIKRLRRKLIVACMVSLTIVLVVILGGVNLMSYTKVVCDADAVLALLHDNDGVFPKNHGRQTAGTVPPDGELPGKKGSLGQRGLSPETPYESRFFSVRLDQAGQVIGTDTDQIAAVDEEEAAACAQSVFASGRSSGFLGDYRYLLCEDEQGSLIIFLDCGRSLSGFRTTLLTSVLLALLGLLAVFVLLLLLSRRMVRPVAESYEKQKRFITDAGHELKTPMTIISADADLAEMECGENQWISDIRRQAQRLTGLTNDLIYLSRMDEEQPKLQRIEFPLSDVAEEMAQSFQSLAKSQEKEFSVYIQPMLPFTGDEKAIRQLLSILLDNALKYSPVGGHLELRLEKQGRAIVLAVSNTSSQPVDRDKLPHLFDRFYRTDQSRNSETGGYGLGLSIARSIVLAHKGKIRAESADGQTLTFLIHLPA</sequence>
<organism evidence="11 12">
    <name type="scientific">Butyricicoccus pullicaecorum</name>
    <dbReference type="NCBI Taxonomy" id="501571"/>
    <lineage>
        <taxon>Bacteria</taxon>
        <taxon>Bacillati</taxon>
        <taxon>Bacillota</taxon>
        <taxon>Clostridia</taxon>
        <taxon>Eubacteriales</taxon>
        <taxon>Butyricicoccaceae</taxon>
        <taxon>Butyricicoccus</taxon>
    </lineage>
</organism>
<keyword evidence="4" id="KW-0597">Phosphoprotein</keyword>
<dbReference type="Pfam" id="PF02518">
    <property type="entry name" value="HATPase_c"/>
    <property type="match status" value="1"/>
</dbReference>
<dbReference type="Gene3D" id="3.30.565.10">
    <property type="entry name" value="Histidine kinase-like ATPase, C-terminal domain"/>
    <property type="match status" value="1"/>
</dbReference>
<keyword evidence="9" id="KW-1133">Transmembrane helix</keyword>
<dbReference type="FunFam" id="3.30.565.10:FF:000006">
    <property type="entry name" value="Sensor histidine kinase WalK"/>
    <property type="match status" value="1"/>
</dbReference>
<dbReference type="SMART" id="SM00387">
    <property type="entry name" value="HATPase_c"/>
    <property type="match status" value="1"/>
</dbReference>
<dbReference type="Gene3D" id="1.10.287.130">
    <property type="match status" value="1"/>
</dbReference>
<dbReference type="InterPro" id="IPR036890">
    <property type="entry name" value="HATPase_C_sf"/>
</dbReference>
<dbReference type="SMART" id="SM00388">
    <property type="entry name" value="HisKA"/>
    <property type="match status" value="1"/>
</dbReference>
<name>A0A1Y4L8W4_9FIRM</name>
<dbReference type="Pfam" id="PF00512">
    <property type="entry name" value="HisKA"/>
    <property type="match status" value="1"/>
</dbReference>
<gene>
    <name evidence="11" type="ORF">B5F17_06220</name>
</gene>
<dbReference type="CDD" id="cd00082">
    <property type="entry name" value="HisKA"/>
    <property type="match status" value="1"/>
</dbReference>
<dbReference type="InterPro" id="IPR036097">
    <property type="entry name" value="HisK_dim/P_sf"/>
</dbReference>
<dbReference type="RefSeq" id="WP_087371972.1">
    <property type="nucleotide sequence ID" value="NZ_NFKK01000005.1"/>
</dbReference>
<keyword evidence="5" id="KW-0808">Transferase</keyword>
<comment type="subcellular location">
    <subcellularLocation>
        <location evidence="2">Membrane</location>
    </subcellularLocation>
</comment>
<reference evidence="12" key="1">
    <citation type="submission" date="2017-04" db="EMBL/GenBank/DDBJ databases">
        <title>Function of individual gut microbiota members based on whole genome sequencing of pure cultures obtained from chicken caecum.</title>
        <authorList>
            <person name="Medvecky M."/>
            <person name="Cejkova D."/>
            <person name="Polansky O."/>
            <person name="Karasova D."/>
            <person name="Kubasova T."/>
            <person name="Cizek A."/>
            <person name="Rychlik I."/>
        </authorList>
    </citation>
    <scope>NUCLEOTIDE SEQUENCE [LARGE SCALE GENOMIC DNA]</scope>
    <source>
        <strain evidence="12">An180</strain>
    </source>
</reference>
<dbReference type="EC" id="2.7.13.3" evidence="3"/>
<evidence type="ECO:0000313" key="12">
    <source>
        <dbReference type="Proteomes" id="UP000195897"/>
    </source>
</evidence>
<feature type="transmembrane region" description="Helical" evidence="9">
    <location>
        <begin position="9"/>
        <end position="28"/>
    </location>
</feature>